<dbReference type="EMBL" id="CP059319">
    <property type="protein sequence ID" value="QTH22340.1"/>
    <property type="molecule type" value="Genomic_DNA"/>
</dbReference>
<sequence length="91" mass="10125">MTKKGYTKADWDAVSDNPELSADDIAKAKPFAEMLPELAATVKRRGGQKAPTKVSTTIRLSRDVIDYFRGSGAGWQSRIDSALKQWMAEHR</sequence>
<reference evidence="1" key="1">
    <citation type="submission" date="2020-07" db="EMBL/GenBank/DDBJ databases">
        <authorList>
            <person name="Camacho E."/>
        </authorList>
    </citation>
    <scope>NUCLEOTIDE SEQUENCE</scope>
    <source>
        <strain evidence="1">MPO218</strain>
    </source>
</reference>
<reference evidence="1" key="2">
    <citation type="submission" date="2021-04" db="EMBL/GenBank/DDBJ databases">
        <title>Isolation and genomic analysis of the ibuprofen-degrading bacterium Sphingomonas strain MPO218.</title>
        <authorList>
            <person name="Aulestia M."/>
            <person name="Flores A."/>
            <person name="Mangas E.L."/>
            <person name="Perez-Pulido A.J."/>
            <person name="Santero E."/>
            <person name="Camacho E.M."/>
        </authorList>
    </citation>
    <scope>NUCLEOTIDE SEQUENCE</scope>
    <source>
        <strain evidence="1">MPO218</strain>
    </source>
</reference>
<dbReference type="InterPro" id="IPR025528">
    <property type="entry name" value="BrnA_antitoxin"/>
</dbReference>
<dbReference type="RefSeq" id="WP_029991822.1">
    <property type="nucleotide sequence ID" value="NZ_CP059319.1"/>
</dbReference>
<evidence type="ECO:0000313" key="1">
    <source>
        <dbReference type="EMBL" id="QTH22340.1"/>
    </source>
</evidence>
<gene>
    <name evidence="1" type="ORF">HRJ34_02065</name>
</gene>
<protein>
    <submittedName>
        <fullName evidence="1">BrnA antitoxin family protein</fullName>
    </submittedName>
</protein>
<name>A0A975D389_9SPHN</name>
<dbReference type="AlphaFoldDB" id="A0A975D389"/>
<organism evidence="1 2">
    <name type="scientific">Rhizorhabdus wittichii</name>
    <dbReference type="NCBI Taxonomy" id="160791"/>
    <lineage>
        <taxon>Bacteria</taxon>
        <taxon>Pseudomonadati</taxon>
        <taxon>Pseudomonadota</taxon>
        <taxon>Alphaproteobacteria</taxon>
        <taxon>Sphingomonadales</taxon>
        <taxon>Sphingomonadaceae</taxon>
        <taxon>Rhizorhabdus</taxon>
    </lineage>
</organism>
<dbReference type="Pfam" id="PF14384">
    <property type="entry name" value="BrnA_antitoxin"/>
    <property type="match status" value="1"/>
</dbReference>
<proteinExistence type="predicted"/>
<dbReference type="Proteomes" id="UP000664914">
    <property type="component" value="Chromosome"/>
</dbReference>
<evidence type="ECO:0000313" key="2">
    <source>
        <dbReference type="Proteomes" id="UP000664914"/>
    </source>
</evidence>
<accession>A0A975D389</accession>